<dbReference type="EMBL" id="BARS01050278">
    <property type="protein sequence ID" value="GAG46945.1"/>
    <property type="molecule type" value="Genomic_DNA"/>
</dbReference>
<evidence type="ECO:0000313" key="1">
    <source>
        <dbReference type="EMBL" id="GAG46945.1"/>
    </source>
</evidence>
<feature type="non-terminal residue" evidence="1">
    <location>
        <position position="239"/>
    </location>
</feature>
<organism evidence="1">
    <name type="scientific">marine sediment metagenome</name>
    <dbReference type="NCBI Taxonomy" id="412755"/>
    <lineage>
        <taxon>unclassified sequences</taxon>
        <taxon>metagenomes</taxon>
        <taxon>ecological metagenomes</taxon>
    </lineage>
</organism>
<reference evidence="1" key="1">
    <citation type="journal article" date="2014" name="Front. Microbiol.">
        <title>High frequency of phylogenetically diverse reductive dehalogenase-homologous genes in deep subseafloor sedimentary metagenomes.</title>
        <authorList>
            <person name="Kawai M."/>
            <person name="Futagami T."/>
            <person name="Toyoda A."/>
            <person name="Takaki Y."/>
            <person name="Nishi S."/>
            <person name="Hori S."/>
            <person name="Arai W."/>
            <person name="Tsubouchi T."/>
            <person name="Morono Y."/>
            <person name="Uchiyama I."/>
            <person name="Ito T."/>
            <person name="Fujiyama A."/>
            <person name="Inagaki F."/>
            <person name="Takami H."/>
        </authorList>
    </citation>
    <scope>NUCLEOTIDE SEQUENCE</scope>
    <source>
        <strain evidence="1">Expedition CK06-06</strain>
    </source>
</reference>
<sequence>DHPQGGVNLSCGINTTSYLFNATYFRRTTFNDSTTSKNITYQQKETNDPPSIIQTNFEPTHNATLIFDDNSLTYAAAIDGGGFANVSYNLSKALYAQNTYFQYNGSEGVVTYTVPSTCVSFYDNKIAFRTDMFLDCGVKAYAKTYCQKGIDTWTEAGEWFPVYGDDDCSANVSDIRLIEDYAPFYVDAHQYDEVVNLTINLTGIANGSGIFPSDVEVYINNTLSNFVGDLFNTTNFTTN</sequence>
<accession>X0XUF5</accession>
<feature type="non-terminal residue" evidence="1">
    <location>
        <position position="1"/>
    </location>
</feature>
<protein>
    <submittedName>
        <fullName evidence="1">Uncharacterized protein</fullName>
    </submittedName>
</protein>
<gene>
    <name evidence="1" type="ORF">S01H1_75087</name>
</gene>
<name>X0XUF5_9ZZZZ</name>
<dbReference type="AlphaFoldDB" id="X0XUF5"/>
<proteinExistence type="predicted"/>
<comment type="caution">
    <text evidence="1">The sequence shown here is derived from an EMBL/GenBank/DDBJ whole genome shotgun (WGS) entry which is preliminary data.</text>
</comment>